<reference evidence="2" key="1">
    <citation type="journal article" date="2019" name="Int. J. Syst. Evol. Microbiol.">
        <title>The Global Catalogue of Microorganisms (GCM) 10K type strain sequencing project: providing services to taxonomists for standard genome sequencing and annotation.</title>
        <authorList>
            <consortium name="The Broad Institute Genomics Platform"/>
            <consortium name="The Broad Institute Genome Sequencing Center for Infectious Disease"/>
            <person name="Wu L."/>
            <person name="Ma J."/>
        </authorList>
    </citation>
    <scope>NUCLEOTIDE SEQUENCE [LARGE SCALE GENOMIC DNA]</scope>
    <source>
        <strain evidence="2">KACC 12507</strain>
    </source>
</reference>
<dbReference type="RefSeq" id="WP_382409551.1">
    <property type="nucleotide sequence ID" value="NZ_JBHSGU010000005.1"/>
</dbReference>
<name>A0ABV9M0V8_9ALTE</name>
<gene>
    <name evidence="1" type="ORF">ACFO4O_13955</name>
</gene>
<evidence type="ECO:0000313" key="2">
    <source>
        <dbReference type="Proteomes" id="UP001595897"/>
    </source>
</evidence>
<organism evidence="1 2">
    <name type="scientific">Glaciecola siphonariae</name>
    <dbReference type="NCBI Taxonomy" id="521012"/>
    <lineage>
        <taxon>Bacteria</taxon>
        <taxon>Pseudomonadati</taxon>
        <taxon>Pseudomonadota</taxon>
        <taxon>Gammaproteobacteria</taxon>
        <taxon>Alteromonadales</taxon>
        <taxon>Alteromonadaceae</taxon>
        <taxon>Glaciecola</taxon>
    </lineage>
</organism>
<dbReference type="Proteomes" id="UP001595897">
    <property type="component" value="Unassembled WGS sequence"/>
</dbReference>
<protein>
    <submittedName>
        <fullName evidence="1">Uncharacterized protein</fullName>
    </submittedName>
</protein>
<evidence type="ECO:0000313" key="1">
    <source>
        <dbReference type="EMBL" id="MFC4701273.1"/>
    </source>
</evidence>
<sequence>MRKQKFERLFKSLAILSPALNSVCERVVDSVKDDDSLTQKEKDSVIASAKELFFHSSEIKDYVRRQYPELDYIHDGREKYDQIKSEAKKYVDSLLQ</sequence>
<proteinExistence type="predicted"/>
<keyword evidence="2" id="KW-1185">Reference proteome</keyword>
<accession>A0ABV9M0V8</accession>
<dbReference type="EMBL" id="JBHSGU010000005">
    <property type="protein sequence ID" value="MFC4701273.1"/>
    <property type="molecule type" value="Genomic_DNA"/>
</dbReference>
<comment type="caution">
    <text evidence="1">The sequence shown here is derived from an EMBL/GenBank/DDBJ whole genome shotgun (WGS) entry which is preliminary data.</text>
</comment>